<dbReference type="EMBL" id="KN824871">
    <property type="protein sequence ID" value="KIK99076.1"/>
    <property type="molecule type" value="Genomic_DNA"/>
</dbReference>
<dbReference type="AlphaFoldDB" id="A0A0D0E443"/>
<reference evidence="2" key="2">
    <citation type="submission" date="2015-01" db="EMBL/GenBank/DDBJ databases">
        <title>Evolutionary Origins and Diversification of the Mycorrhizal Mutualists.</title>
        <authorList>
            <consortium name="DOE Joint Genome Institute"/>
            <consortium name="Mycorrhizal Genomics Consortium"/>
            <person name="Kohler A."/>
            <person name="Kuo A."/>
            <person name="Nagy L.G."/>
            <person name="Floudas D."/>
            <person name="Copeland A."/>
            <person name="Barry K.W."/>
            <person name="Cichocki N."/>
            <person name="Veneault-Fourrey C."/>
            <person name="LaButti K."/>
            <person name="Lindquist E.A."/>
            <person name="Lipzen A."/>
            <person name="Lundell T."/>
            <person name="Morin E."/>
            <person name="Murat C."/>
            <person name="Riley R."/>
            <person name="Ohm R."/>
            <person name="Sun H."/>
            <person name="Tunlid A."/>
            <person name="Henrissat B."/>
            <person name="Grigoriev I.V."/>
            <person name="Hibbett D.S."/>
            <person name="Martin F."/>
        </authorList>
    </citation>
    <scope>NUCLEOTIDE SEQUENCE [LARGE SCALE GENOMIC DNA]</scope>
    <source>
        <strain evidence="2">Ve08.2h10</strain>
    </source>
</reference>
<gene>
    <name evidence="1" type="ORF">PAXRUDRAFT_794451</name>
</gene>
<keyword evidence="2" id="KW-1185">Reference proteome</keyword>
<reference evidence="1 2" key="1">
    <citation type="submission" date="2014-04" db="EMBL/GenBank/DDBJ databases">
        <authorList>
            <consortium name="DOE Joint Genome Institute"/>
            <person name="Kuo A."/>
            <person name="Kohler A."/>
            <person name="Jargeat P."/>
            <person name="Nagy L.G."/>
            <person name="Floudas D."/>
            <person name="Copeland A."/>
            <person name="Barry K.W."/>
            <person name="Cichocki N."/>
            <person name="Veneault-Fourrey C."/>
            <person name="LaButti K."/>
            <person name="Lindquist E.A."/>
            <person name="Lipzen A."/>
            <person name="Lundell T."/>
            <person name="Morin E."/>
            <person name="Murat C."/>
            <person name="Sun H."/>
            <person name="Tunlid A."/>
            <person name="Henrissat B."/>
            <person name="Grigoriev I.V."/>
            <person name="Hibbett D.S."/>
            <person name="Martin F."/>
            <person name="Nordberg H.P."/>
            <person name="Cantor M.N."/>
            <person name="Hua S.X."/>
        </authorList>
    </citation>
    <scope>NUCLEOTIDE SEQUENCE [LARGE SCALE GENOMIC DNA]</scope>
    <source>
        <strain evidence="1 2">Ve08.2h10</strain>
    </source>
</reference>
<name>A0A0D0E443_9AGAM</name>
<evidence type="ECO:0000313" key="2">
    <source>
        <dbReference type="Proteomes" id="UP000054538"/>
    </source>
</evidence>
<protein>
    <submittedName>
        <fullName evidence="1">Uncharacterized protein</fullName>
    </submittedName>
</protein>
<dbReference type="HOGENOM" id="CLU_2373421_0_0_1"/>
<sequence>MSTLWPLSSLQLPRNSRYLYPCPCSSPPYPSLPSPPRRIRLLSLRLLPPRAFLPLPLPFLVLRLVSRAVVTAGNATRSVMAAHCFSLDAILSATL</sequence>
<accession>A0A0D0E443</accession>
<dbReference type="Proteomes" id="UP000054538">
    <property type="component" value="Unassembled WGS sequence"/>
</dbReference>
<proteinExistence type="predicted"/>
<organism evidence="1 2">
    <name type="scientific">Paxillus rubicundulus Ve08.2h10</name>
    <dbReference type="NCBI Taxonomy" id="930991"/>
    <lineage>
        <taxon>Eukaryota</taxon>
        <taxon>Fungi</taxon>
        <taxon>Dikarya</taxon>
        <taxon>Basidiomycota</taxon>
        <taxon>Agaricomycotina</taxon>
        <taxon>Agaricomycetes</taxon>
        <taxon>Agaricomycetidae</taxon>
        <taxon>Boletales</taxon>
        <taxon>Paxilineae</taxon>
        <taxon>Paxillaceae</taxon>
        <taxon>Paxillus</taxon>
    </lineage>
</organism>
<dbReference type="InParanoid" id="A0A0D0E443"/>
<evidence type="ECO:0000313" key="1">
    <source>
        <dbReference type="EMBL" id="KIK99076.1"/>
    </source>
</evidence>